<dbReference type="EMBL" id="FOCG01000011">
    <property type="protein sequence ID" value="SEN19096.1"/>
    <property type="molecule type" value="Genomic_DNA"/>
</dbReference>
<dbReference type="Proteomes" id="UP000199158">
    <property type="component" value="Unassembled WGS sequence"/>
</dbReference>
<name>A0A1H8EI52_9FIRM</name>
<proteinExistence type="predicted"/>
<dbReference type="RefSeq" id="WP_123811074.1">
    <property type="nucleotide sequence ID" value="NZ_FOCG01000011.1"/>
</dbReference>
<dbReference type="OrthoDB" id="1856684at2"/>
<protein>
    <submittedName>
        <fullName evidence="2">Uncharacterized protein</fullName>
    </submittedName>
</protein>
<sequence>MMKNRKRLFVLLPVCLFFCFSCVAFATDRHITDSFFAPITDFIKWLFLPSDNYFHNQLQKLSELFYARLGIFTYLYKLIRDFFAGFASLPTSQLVFSLPDDYFFTGFNGMSVNLLSTVNPYVKFLRDVLNAFCCVTTAVVTFKHIQVMFKD</sequence>
<accession>A0A1H8EI52</accession>
<evidence type="ECO:0000256" key="1">
    <source>
        <dbReference type="SAM" id="SignalP"/>
    </source>
</evidence>
<feature type="chain" id="PRO_5011525538" evidence="1">
    <location>
        <begin position="27"/>
        <end position="151"/>
    </location>
</feature>
<keyword evidence="1" id="KW-0732">Signal</keyword>
<dbReference type="AlphaFoldDB" id="A0A1H8EI52"/>
<reference evidence="2 3" key="1">
    <citation type="submission" date="2016-10" db="EMBL/GenBank/DDBJ databases">
        <authorList>
            <person name="de Groot N.N."/>
        </authorList>
    </citation>
    <scope>NUCLEOTIDE SEQUENCE [LARGE SCALE GENOMIC DNA]</scope>
    <source>
        <strain evidence="2 3">CGMCC 1.5070</strain>
    </source>
</reference>
<evidence type="ECO:0000313" key="2">
    <source>
        <dbReference type="EMBL" id="SEN19096.1"/>
    </source>
</evidence>
<keyword evidence="3" id="KW-1185">Reference proteome</keyword>
<gene>
    <name evidence="2" type="ORF">SAMN05216180_3026</name>
</gene>
<evidence type="ECO:0000313" key="3">
    <source>
        <dbReference type="Proteomes" id="UP000199158"/>
    </source>
</evidence>
<feature type="signal peptide" evidence="1">
    <location>
        <begin position="1"/>
        <end position="26"/>
    </location>
</feature>
<dbReference type="STRING" id="474960.SAMN05216180_3026"/>
<organism evidence="2 3">
    <name type="scientific">Hydrogenoanaerobacterium saccharovorans</name>
    <dbReference type="NCBI Taxonomy" id="474960"/>
    <lineage>
        <taxon>Bacteria</taxon>
        <taxon>Bacillati</taxon>
        <taxon>Bacillota</taxon>
        <taxon>Clostridia</taxon>
        <taxon>Eubacteriales</taxon>
        <taxon>Oscillospiraceae</taxon>
        <taxon>Hydrogenoanaerobacterium</taxon>
    </lineage>
</organism>